<proteinExistence type="predicted"/>
<sequence length="146" mass="16139">MNSLQELHTPKRTSIPQLLNPVAPTVNSTSFADPAQFSPFNATAHPINQHSAHAYRAPSESGSSYSLRAANWEQAQQNVEEESLERPRAQSVHGPPQERSQRVDGPQMTFGMVQWPQPPGNLPAEAQATYGPPVPQPMFSDERTRE</sequence>
<feature type="compositionally biased region" description="Polar residues" evidence="1">
    <location>
        <begin position="38"/>
        <end position="51"/>
    </location>
</feature>
<evidence type="ECO:0000313" key="2">
    <source>
        <dbReference type="EMBL" id="KZT20653.1"/>
    </source>
</evidence>
<feature type="region of interest" description="Disordered" evidence="1">
    <location>
        <begin position="1"/>
        <end position="146"/>
    </location>
</feature>
<dbReference type="AlphaFoldDB" id="A0A165P834"/>
<dbReference type="OrthoDB" id="10507565at2759"/>
<reference evidence="2 3" key="1">
    <citation type="journal article" date="2016" name="Mol. Biol. Evol.">
        <title>Comparative Genomics of Early-Diverging Mushroom-Forming Fungi Provides Insights into the Origins of Lignocellulose Decay Capabilities.</title>
        <authorList>
            <person name="Nagy L.G."/>
            <person name="Riley R."/>
            <person name="Tritt A."/>
            <person name="Adam C."/>
            <person name="Daum C."/>
            <person name="Floudas D."/>
            <person name="Sun H."/>
            <person name="Yadav J.S."/>
            <person name="Pangilinan J."/>
            <person name="Larsson K.H."/>
            <person name="Matsuura K."/>
            <person name="Barry K."/>
            <person name="Labutti K."/>
            <person name="Kuo R."/>
            <person name="Ohm R.A."/>
            <person name="Bhattacharya S.S."/>
            <person name="Shirouzu T."/>
            <person name="Yoshinaga Y."/>
            <person name="Martin F.M."/>
            <person name="Grigoriev I.V."/>
            <person name="Hibbett D.S."/>
        </authorList>
    </citation>
    <scope>NUCLEOTIDE SEQUENCE [LARGE SCALE GENOMIC DNA]</scope>
    <source>
        <strain evidence="2 3">HHB14362 ss-1</strain>
    </source>
</reference>
<keyword evidence="3" id="KW-1185">Reference proteome</keyword>
<protein>
    <submittedName>
        <fullName evidence="2">Uncharacterized protein</fullName>
    </submittedName>
</protein>
<evidence type="ECO:0000256" key="1">
    <source>
        <dbReference type="SAM" id="MobiDB-lite"/>
    </source>
</evidence>
<dbReference type="EMBL" id="KV425617">
    <property type="protein sequence ID" value="KZT20653.1"/>
    <property type="molecule type" value="Genomic_DNA"/>
</dbReference>
<name>A0A165P834_9AGAM</name>
<evidence type="ECO:0000313" key="3">
    <source>
        <dbReference type="Proteomes" id="UP000076761"/>
    </source>
</evidence>
<gene>
    <name evidence="2" type="ORF">NEOLEDRAFT_834977</name>
</gene>
<dbReference type="Proteomes" id="UP000076761">
    <property type="component" value="Unassembled WGS sequence"/>
</dbReference>
<accession>A0A165P834</accession>
<organism evidence="2 3">
    <name type="scientific">Neolentinus lepideus HHB14362 ss-1</name>
    <dbReference type="NCBI Taxonomy" id="1314782"/>
    <lineage>
        <taxon>Eukaryota</taxon>
        <taxon>Fungi</taxon>
        <taxon>Dikarya</taxon>
        <taxon>Basidiomycota</taxon>
        <taxon>Agaricomycotina</taxon>
        <taxon>Agaricomycetes</taxon>
        <taxon>Gloeophyllales</taxon>
        <taxon>Gloeophyllaceae</taxon>
        <taxon>Neolentinus</taxon>
    </lineage>
</organism>
<feature type="compositionally biased region" description="Polar residues" evidence="1">
    <location>
        <begin position="1"/>
        <end position="17"/>
    </location>
</feature>
<dbReference type="InParanoid" id="A0A165P834"/>